<dbReference type="Proteomes" id="UP000485058">
    <property type="component" value="Unassembled WGS sequence"/>
</dbReference>
<accession>A0A6A0AHY5</accession>
<name>A0A6A0AHY5_HAELA</name>
<feature type="non-terminal residue" evidence="1">
    <location>
        <position position="1"/>
    </location>
</feature>
<protein>
    <submittedName>
        <fullName evidence="1">Uncharacterized protein</fullName>
    </submittedName>
</protein>
<dbReference type="AlphaFoldDB" id="A0A6A0AHY5"/>
<sequence>MAVAKLPMLIQTSLKDLSQEGSQLTKVLPKDVMLDWVSELDPWRSPQHSCGQELAGPEDLQPTACIQLAQDCI</sequence>
<evidence type="ECO:0000313" key="1">
    <source>
        <dbReference type="EMBL" id="GFH31921.1"/>
    </source>
</evidence>
<organism evidence="1 2">
    <name type="scientific">Haematococcus lacustris</name>
    <name type="common">Green alga</name>
    <name type="synonym">Haematococcus pluvialis</name>
    <dbReference type="NCBI Taxonomy" id="44745"/>
    <lineage>
        <taxon>Eukaryota</taxon>
        <taxon>Viridiplantae</taxon>
        <taxon>Chlorophyta</taxon>
        <taxon>core chlorophytes</taxon>
        <taxon>Chlorophyceae</taxon>
        <taxon>CS clade</taxon>
        <taxon>Chlamydomonadales</taxon>
        <taxon>Haematococcaceae</taxon>
        <taxon>Haematococcus</taxon>
    </lineage>
</organism>
<evidence type="ECO:0000313" key="2">
    <source>
        <dbReference type="Proteomes" id="UP000485058"/>
    </source>
</evidence>
<dbReference type="EMBL" id="BLLF01006067">
    <property type="protein sequence ID" value="GFH31921.1"/>
    <property type="molecule type" value="Genomic_DNA"/>
</dbReference>
<gene>
    <name evidence="1" type="ORF">HaLaN_31052</name>
</gene>
<comment type="caution">
    <text evidence="1">The sequence shown here is derived from an EMBL/GenBank/DDBJ whole genome shotgun (WGS) entry which is preliminary data.</text>
</comment>
<keyword evidence="2" id="KW-1185">Reference proteome</keyword>
<proteinExistence type="predicted"/>
<reference evidence="1 2" key="1">
    <citation type="submission" date="2020-02" db="EMBL/GenBank/DDBJ databases">
        <title>Draft genome sequence of Haematococcus lacustris strain NIES-144.</title>
        <authorList>
            <person name="Morimoto D."/>
            <person name="Nakagawa S."/>
            <person name="Yoshida T."/>
            <person name="Sawayama S."/>
        </authorList>
    </citation>
    <scope>NUCLEOTIDE SEQUENCE [LARGE SCALE GENOMIC DNA]</scope>
    <source>
        <strain evidence="1 2">NIES-144</strain>
    </source>
</reference>